<evidence type="ECO:0000313" key="2">
    <source>
        <dbReference type="EMBL" id="NLR91354.1"/>
    </source>
</evidence>
<keyword evidence="3" id="KW-1185">Reference proteome</keyword>
<evidence type="ECO:0008006" key="4">
    <source>
        <dbReference type="Google" id="ProtNLM"/>
    </source>
</evidence>
<accession>A0A7X8XVK7</accession>
<gene>
    <name evidence="2" type="ORF">HGP29_09060</name>
</gene>
<name>A0A7X8XVK7_9BACT</name>
<dbReference type="PANTHER" id="PTHR30441">
    <property type="entry name" value="DUF748 DOMAIN-CONTAINING PROTEIN"/>
    <property type="match status" value="1"/>
</dbReference>
<dbReference type="GO" id="GO:0090313">
    <property type="term" value="P:regulation of protein targeting to membrane"/>
    <property type="evidence" value="ECO:0007669"/>
    <property type="project" value="TreeGrafter"/>
</dbReference>
<evidence type="ECO:0000313" key="3">
    <source>
        <dbReference type="Proteomes" id="UP000585050"/>
    </source>
</evidence>
<comment type="caution">
    <text evidence="2">The sequence shown here is derived from an EMBL/GenBank/DDBJ whole genome shotgun (WGS) entry which is preliminary data.</text>
</comment>
<dbReference type="InterPro" id="IPR052894">
    <property type="entry name" value="AsmA-related"/>
</dbReference>
<organism evidence="2 3">
    <name type="scientific">Flammeovirga agarivorans</name>
    <dbReference type="NCBI Taxonomy" id="2726742"/>
    <lineage>
        <taxon>Bacteria</taxon>
        <taxon>Pseudomonadati</taxon>
        <taxon>Bacteroidota</taxon>
        <taxon>Cytophagia</taxon>
        <taxon>Cytophagales</taxon>
        <taxon>Flammeovirgaceae</taxon>
        <taxon>Flammeovirga</taxon>
    </lineage>
</organism>
<keyword evidence="1" id="KW-1133">Transmembrane helix</keyword>
<dbReference type="PANTHER" id="PTHR30441:SF8">
    <property type="entry name" value="DUF748 DOMAIN-CONTAINING PROTEIN"/>
    <property type="match status" value="1"/>
</dbReference>
<keyword evidence="1" id="KW-0472">Membrane</keyword>
<reference evidence="2 3" key="1">
    <citation type="submission" date="2020-04" db="EMBL/GenBank/DDBJ databases">
        <title>Flammeovirga sp. SR4, a novel species isolated from seawater.</title>
        <authorList>
            <person name="Wang X."/>
        </authorList>
    </citation>
    <scope>NUCLEOTIDE SEQUENCE [LARGE SCALE GENOMIC DNA]</scope>
    <source>
        <strain evidence="2 3">SR4</strain>
    </source>
</reference>
<dbReference type="Proteomes" id="UP000585050">
    <property type="component" value="Unassembled WGS sequence"/>
</dbReference>
<sequence length="1092" mass="122597">MKQKSSIGKKLAKWFGFTLLGVFAILIIGVILFYANRATIKAKVIEAVNQEQNGDLQIGQIGIAPFEDFPNFTLQLDSIVYHEKKAAIRTEAEEGRPIAALNKFFVSIDVVALIEGDVKIGAIKLHDGELNLLSYKDSTFNLTNALGIDLTDTTQVEEPADTTTAAPPAFAVQLDKFSLKNIKVIAYNGLTEKGIGMQVNKIKTSLTYNENIISNTLNVNVELLGIKDKEKLMWRNKHLEMKTNLSFDRLQKIINIQKCHMAIEGAEFDLDGTVDIPNDLDLDINVKASQKDLNIVNLLANGKMDVEKIKESYSSTLGGLEFDAKITGKSKATLPKVVANVRLDKFTLQSLKTPYGVKDFSFTASLNTGDSTDLSQLQFHLDKFNLETTNGYTRGSLDVTNGIKQPHIELDWDANLSLESFDDLLTDIPFDSLGGKITFNAKVKYDIDVEKKQFLQTGKNSQKIYLKIDDVYVRHVPTGLVPKNINGIFYIWENHLGIKDLSANMAGSDFKFNGNIDNLIFYALGMDTDIKADVKLQSKHFLVKELLMYQDTAAAALADNLHDIDIDFTLETNSKSLKNYKIVPYGKLTINNLQTSFDKFQPIHNVSGLMGITPKALGIDHLKGNIGKSDFYFRGGFDNYDGVIYKDSTIQIHAGFDIRSSSMRVVDFFTYGDSLLVPKTFKDEKMNNFQIQGGIDIINQELFSGKKVPDFKIWMKGLKWRLSITPLLFRDFKFELVKKGDNIMLNDFTGKVGQSDMTFNAQLYNVSDSTRKDFSGKFQVDAKMLNFNELLKLTLPEETYAESSSSRSTEIQEEEPVDIFAIKYPDLELDVKVNQMLLMDMHIKNFDGKVSTSRDQTVKLDGISVQLGDIGNMKMSGLANMKDPKNVTLDGDAVLKNVDLSKIDFEVEYEGEKINVSKNFDGILNSTMKANARLNDDLTIDIAHTTADINMTLEDGRIVNFGPLEAMARYFGNKDMSNIRFDKVENNFTVKDGVFYIPRMDIASTIGQIYLTGEQHLDMNMKYMVEVPFKLVRSVAWNTLTGGKKKKDDEEDEIQKDEGGKYVAVRIEGNIDDYSIKLGKGKDKKKKDKKSK</sequence>
<evidence type="ECO:0000256" key="1">
    <source>
        <dbReference type="SAM" id="Phobius"/>
    </source>
</evidence>
<dbReference type="AlphaFoldDB" id="A0A7X8XVK7"/>
<protein>
    <recommendedName>
        <fullName evidence="4">AsmA family protein</fullName>
    </recommendedName>
</protein>
<dbReference type="GO" id="GO:0005886">
    <property type="term" value="C:plasma membrane"/>
    <property type="evidence" value="ECO:0007669"/>
    <property type="project" value="TreeGrafter"/>
</dbReference>
<dbReference type="RefSeq" id="WP_168882045.1">
    <property type="nucleotide sequence ID" value="NZ_JABAIL010000002.1"/>
</dbReference>
<dbReference type="EMBL" id="JABAIL010000002">
    <property type="protein sequence ID" value="NLR91354.1"/>
    <property type="molecule type" value="Genomic_DNA"/>
</dbReference>
<proteinExistence type="predicted"/>
<keyword evidence="1" id="KW-0812">Transmembrane</keyword>
<feature type="transmembrane region" description="Helical" evidence="1">
    <location>
        <begin position="12"/>
        <end position="35"/>
    </location>
</feature>